<dbReference type="InterPro" id="IPR006045">
    <property type="entry name" value="Cupin_1"/>
</dbReference>
<feature type="domain" description="Cupin type-1" evidence="11">
    <location>
        <begin position="100"/>
        <end position="171"/>
    </location>
</feature>
<evidence type="ECO:0000256" key="4">
    <source>
        <dbReference type="ARBA" id="ARBA00022525"/>
    </source>
</evidence>
<proteinExistence type="inferred from homology"/>
<sequence>MKLSTVLFSCIILLGLYTAASLSDSPSLQDVCPMAPQSERKLFINGFPCKQPSTIMASDFKTLLLNHAGDVVDNIVWSSVNFVIATEFSGLNTIGLVSERISVPAGSVLAGFFDTGGKMFQMTLAKGDVLIFPRGLVHFIINYGFSLVTTFSPQVLNSQNPGVVGTTHAIFAPDSDVVDRLMARMMKFREMEMIDNYTTNLQRPC</sequence>
<gene>
    <name evidence="12" type="ORF">BRADI_4g17030v3</name>
</gene>
<dbReference type="SUPFAM" id="SSF51182">
    <property type="entry name" value="RmlC-like cupins"/>
    <property type="match status" value="1"/>
</dbReference>
<dbReference type="PRINTS" id="PR00325">
    <property type="entry name" value="GERMIN"/>
</dbReference>
<keyword evidence="10" id="KW-0732">Signal</keyword>
<dbReference type="GO" id="GO:0048046">
    <property type="term" value="C:apoplast"/>
    <property type="evidence" value="ECO:0007669"/>
    <property type="project" value="UniProtKB-SubCell"/>
</dbReference>
<dbReference type="EnsemblPlants" id="KQJ88321">
    <property type="protein sequence ID" value="KQJ88321"/>
    <property type="gene ID" value="BRADI_4g17030v3"/>
</dbReference>
<keyword evidence="6 7" id="KW-0464">Manganese</keyword>
<keyword evidence="5 7" id="KW-0479">Metal-binding</keyword>
<evidence type="ECO:0000256" key="5">
    <source>
        <dbReference type="ARBA" id="ARBA00022723"/>
    </source>
</evidence>
<dbReference type="Proteomes" id="UP000008810">
    <property type="component" value="Chromosome 4"/>
</dbReference>
<comment type="similarity">
    <text evidence="2 10">Belongs to the germin family.</text>
</comment>
<dbReference type="EMBL" id="CM000883">
    <property type="protein sequence ID" value="KQJ88321.1"/>
    <property type="molecule type" value="Genomic_DNA"/>
</dbReference>
<evidence type="ECO:0000313" key="12">
    <source>
        <dbReference type="EMBL" id="KQJ88321.1"/>
    </source>
</evidence>
<reference evidence="12" key="2">
    <citation type="submission" date="2017-06" db="EMBL/GenBank/DDBJ databases">
        <title>WGS assembly of Brachypodium distachyon.</title>
        <authorList>
            <consortium name="The International Brachypodium Initiative"/>
            <person name="Lucas S."/>
            <person name="Harmon-Smith M."/>
            <person name="Lail K."/>
            <person name="Tice H."/>
            <person name="Grimwood J."/>
            <person name="Bruce D."/>
            <person name="Barry K."/>
            <person name="Shu S."/>
            <person name="Lindquist E."/>
            <person name="Wang M."/>
            <person name="Pitluck S."/>
            <person name="Vogel J.P."/>
            <person name="Garvin D.F."/>
            <person name="Mockler T.C."/>
            <person name="Schmutz J."/>
            <person name="Rokhsar D."/>
            <person name="Bevan M.W."/>
        </authorList>
    </citation>
    <scope>NUCLEOTIDE SEQUENCE</scope>
    <source>
        <strain evidence="12">Bd21</strain>
    </source>
</reference>
<reference evidence="12 13" key="1">
    <citation type="journal article" date="2010" name="Nature">
        <title>Genome sequencing and analysis of the model grass Brachypodium distachyon.</title>
        <authorList>
            <consortium name="International Brachypodium Initiative"/>
        </authorList>
    </citation>
    <scope>NUCLEOTIDE SEQUENCE [LARGE SCALE GENOMIC DNA]</scope>
    <source>
        <strain evidence="12 13">Bd21</strain>
    </source>
</reference>
<evidence type="ECO:0000256" key="10">
    <source>
        <dbReference type="RuleBase" id="RU366015"/>
    </source>
</evidence>
<evidence type="ECO:0000256" key="6">
    <source>
        <dbReference type="ARBA" id="ARBA00023211"/>
    </source>
</evidence>
<dbReference type="OrthoDB" id="1921208at2759"/>
<evidence type="ECO:0000256" key="8">
    <source>
        <dbReference type="PIRSR" id="PIRSR601929-2"/>
    </source>
</evidence>
<evidence type="ECO:0000256" key="2">
    <source>
        <dbReference type="ARBA" id="ARBA00007456"/>
    </source>
</evidence>
<feature type="binding site" evidence="7">
    <location>
        <position position="99"/>
    </location>
    <ligand>
        <name>oxalate</name>
        <dbReference type="ChEBI" id="CHEBI:30623"/>
    </ligand>
</feature>
<evidence type="ECO:0000256" key="7">
    <source>
        <dbReference type="PIRSR" id="PIRSR601929-1"/>
    </source>
</evidence>
<name>I1ILC6_BRADI</name>
<dbReference type="GO" id="GO:0030145">
    <property type="term" value="F:manganese ion binding"/>
    <property type="evidence" value="ECO:0007669"/>
    <property type="project" value="UniProtKB-UniRule"/>
</dbReference>
<dbReference type="Gramene" id="KQJ88321">
    <property type="protein sequence ID" value="KQJ88321"/>
    <property type="gene ID" value="BRADI_4g17030v3"/>
</dbReference>
<feature type="binding site" evidence="8">
    <location>
        <position position="99"/>
    </location>
    <ligand>
        <name>Mn(2+)</name>
        <dbReference type="ChEBI" id="CHEBI:29035"/>
    </ligand>
</feature>
<comment type="subcellular location">
    <subcellularLocation>
        <location evidence="1 10">Secreted</location>
        <location evidence="1 10">Extracellular space</location>
        <location evidence="1 10">Apoplast</location>
    </subcellularLocation>
</comment>
<dbReference type="FunCoup" id="I1ILC6">
    <property type="interactions" value="1312"/>
</dbReference>
<dbReference type="eggNOG" id="ENOG502RXK8">
    <property type="taxonomic scope" value="Eukaryota"/>
</dbReference>
<feature type="signal peptide" evidence="10">
    <location>
        <begin position="1"/>
        <end position="21"/>
    </location>
</feature>
<keyword evidence="14" id="KW-1185">Reference proteome</keyword>
<keyword evidence="3 10" id="KW-0052">Apoplast</keyword>
<dbReference type="InterPro" id="IPR011051">
    <property type="entry name" value="RmlC_Cupin_sf"/>
</dbReference>
<dbReference type="AlphaFoldDB" id="I1ILC6"/>
<feature type="disulfide bond" evidence="9">
    <location>
        <begin position="32"/>
        <end position="49"/>
    </location>
</feature>
<keyword evidence="9" id="KW-1015">Disulfide bond</keyword>
<evidence type="ECO:0000313" key="14">
    <source>
        <dbReference type="Proteomes" id="UP000008810"/>
    </source>
</evidence>
<dbReference type="InParanoid" id="I1ILC6"/>
<evidence type="ECO:0000256" key="3">
    <source>
        <dbReference type="ARBA" id="ARBA00022523"/>
    </source>
</evidence>
<dbReference type="InterPro" id="IPR014710">
    <property type="entry name" value="RmlC-like_jellyroll"/>
</dbReference>
<evidence type="ECO:0000256" key="1">
    <source>
        <dbReference type="ARBA" id="ARBA00004271"/>
    </source>
</evidence>
<reference evidence="13" key="3">
    <citation type="submission" date="2018-08" db="UniProtKB">
        <authorList>
            <consortium name="EnsemblPlants"/>
        </authorList>
    </citation>
    <scope>IDENTIFICATION</scope>
    <source>
        <strain evidence="13">cv. Bd21</strain>
    </source>
</reference>
<dbReference type="PANTHER" id="PTHR31238">
    <property type="entry name" value="GERMIN-LIKE PROTEIN SUBFAMILY 3 MEMBER 3"/>
    <property type="match status" value="1"/>
</dbReference>
<feature type="chain" id="PRO_5014095381" description="Germin-like protein" evidence="10">
    <location>
        <begin position="22"/>
        <end position="205"/>
    </location>
</feature>
<evidence type="ECO:0000259" key="11">
    <source>
        <dbReference type="Pfam" id="PF00190"/>
    </source>
</evidence>
<evidence type="ECO:0000256" key="9">
    <source>
        <dbReference type="PIRSR" id="PIRSR601929-3"/>
    </source>
</evidence>
<dbReference type="Gene3D" id="2.60.120.10">
    <property type="entry name" value="Jelly Rolls"/>
    <property type="match status" value="1"/>
</dbReference>
<evidence type="ECO:0000313" key="13">
    <source>
        <dbReference type="EnsemblPlants" id="KQJ88321"/>
    </source>
</evidence>
<organism evidence="12">
    <name type="scientific">Brachypodium distachyon</name>
    <name type="common">Purple false brome</name>
    <name type="synonym">Trachynia distachya</name>
    <dbReference type="NCBI Taxonomy" id="15368"/>
    <lineage>
        <taxon>Eukaryota</taxon>
        <taxon>Viridiplantae</taxon>
        <taxon>Streptophyta</taxon>
        <taxon>Embryophyta</taxon>
        <taxon>Tracheophyta</taxon>
        <taxon>Spermatophyta</taxon>
        <taxon>Magnoliopsida</taxon>
        <taxon>Liliopsida</taxon>
        <taxon>Poales</taxon>
        <taxon>Poaceae</taxon>
        <taxon>BOP clade</taxon>
        <taxon>Pooideae</taxon>
        <taxon>Stipodae</taxon>
        <taxon>Brachypodieae</taxon>
        <taxon>Brachypodium</taxon>
    </lineage>
</organism>
<dbReference type="Pfam" id="PF00190">
    <property type="entry name" value="Cupin_1"/>
    <property type="match status" value="1"/>
</dbReference>
<accession>I1ILC6</accession>
<protein>
    <recommendedName>
        <fullName evidence="10">Germin-like protein</fullName>
    </recommendedName>
</protein>
<dbReference type="InterPro" id="IPR001929">
    <property type="entry name" value="Germin"/>
</dbReference>
<keyword evidence="4 10" id="KW-0964">Secreted</keyword>
<feature type="binding site" evidence="8">
    <location>
        <position position="138"/>
    </location>
    <ligand>
        <name>Mn(2+)</name>
        <dbReference type="ChEBI" id="CHEBI:29035"/>
    </ligand>
</feature>
<dbReference type="HOGENOM" id="CLU_015790_0_1_1"/>
<dbReference type="OMA" id="FREMEMI"/>